<feature type="region of interest" description="Disordered" evidence="1">
    <location>
        <begin position="687"/>
        <end position="709"/>
    </location>
</feature>
<keyword evidence="3" id="KW-1185">Reference proteome</keyword>
<sequence length="709" mass="76174">MDRFDATFDSVKAETLRSLVRDLGHKGPTKRDDMINFMKVKLFGDEEAETTTRTTRSTTTAVASNDKNGATSHKTISAPGLSRSTRKRKAEDLDKASYDDSDAEEIENGDNAAKHTRNTRSAQNNNIQDSVSAGPRRGRPRTAVSQPSSDRSPQRASGNAAGDTVPLKRGRGRPRRSAPVPPPKKDDELSDADADGDYEEEDTPEEVPDISAQPRKRGRPRKVRIPDGEEREEVSVPVKRGRGRPRKDQAASASAPVPRTSSSSSPSKKPRSSTSVHMSTRSSTGHSPSKKPKSRIAVPPVKRTYGSITKGGIRLRGRPPKAAAMKTRKSRSSLSKQTTGRPKPGPRSRTMYNSARTRAKEGSDSSASGRKFTFDGVELVSQNRAKGANAEAGGANAEGGAGVVDMNGVGENNARGNERNEGEAQVTNQDTVQPRSSAPHSSNTSSSSLTPSGNSITEEGAPKDFEPDPQSDEVPGQSSTSDNQQDVSHLLPATNVSPMPKPPLKSFKDDTSPAPQQEDSSTITSDSKKVFDFNTTKIGEDIDMAAATTSSTKLAATTAATTSASDVDVDPLTTVDTFLTLASSSAVVPDASNDRDSRSNSLFSENQENHDPNELPNVGGVENDELLHDMEGIEEMIGVVENELSHDMEGIEDDEDEDEDENETSIMDPPLVYPIEVEVHTEQLTMTEEDTLGPLTPQEVEQGLDDFSP</sequence>
<feature type="compositionally biased region" description="Basic residues" evidence="1">
    <location>
        <begin position="214"/>
        <end position="223"/>
    </location>
</feature>
<feature type="compositionally biased region" description="Polar residues" evidence="1">
    <location>
        <begin position="61"/>
        <end position="75"/>
    </location>
</feature>
<feature type="compositionally biased region" description="Polar residues" evidence="1">
    <location>
        <begin position="513"/>
        <end position="525"/>
    </location>
</feature>
<evidence type="ECO:0000313" key="2">
    <source>
        <dbReference type="EMBL" id="KAJ3838826.1"/>
    </source>
</evidence>
<feature type="compositionally biased region" description="Polar residues" evidence="1">
    <location>
        <begin position="425"/>
        <end position="435"/>
    </location>
</feature>
<evidence type="ECO:0000256" key="1">
    <source>
        <dbReference type="SAM" id="MobiDB-lite"/>
    </source>
</evidence>
<organism evidence="2 3">
    <name type="scientific">Lentinula raphanica</name>
    <dbReference type="NCBI Taxonomy" id="153919"/>
    <lineage>
        <taxon>Eukaryota</taxon>
        <taxon>Fungi</taxon>
        <taxon>Dikarya</taxon>
        <taxon>Basidiomycota</taxon>
        <taxon>Agaricomycotina</taxon>
        <taxon>Agaricomycetes</taxon>
        <taxon>Agaricomycetidae</taxon>
        <taxon>Agaricales</taxon>
        <taxon>Marasmiineae</taxon>
        <taxon>Omphalotaceae</taxon>
        <taxon>Lentinula</taxon>
    </lineage>
</organism>
<proteinExistence type="predicted"/>
<comment type="caution">
    <text evidence="2">The sequence shown here is derived from an EMBL/GenBank/DDBJ whole genome shotgun (WGS) entry which is preliminary data.</text>
</comment>
<accession>A0AA38P9V3</accession>
<feature type="compositionally biased region" description="Polar residues" evidence="1">
    <location>
        <begin position="476"/>
        <end position="487"/>
    </location>
</feature>
<dbReference type="PRINTS" id="PR00929">
    <property type="entry name" value="ATHOOK"/>
</dbReference>
<feature type="compositionally biased region" description="Polar residues" evidence="1">
    <location>
        <begin position="119"/>
        <end position="131"/>
    </location>
</feature>
<feature type="compositionally biased region" description="Acidic residues" evidence="1">
    <location>
        <begin position="188"/>
        <end position="208"/>
    </location>
</feature>
<feature type="region of interest" description="Disordered" evidence="1">
    <location>
        <begin position="642"/>
        <end position="670"/>
    </location>
</feature>
<feature type="region of interest" description="Disordered" evidence="1">
    <location>
        <begin position="384"/>
        <end position="528"/>
    </location>
</feature>
<dbReference type="EMBL" id="MU806162">
    <property type="protein sequence ID" value="KAJ3838826.1"/>
    <property type="molecule type" value="Genomic_DNA"/>
</dbReference>
<feature type="compositionally biased region" description="Acidic residues" evidence="1">
    <location>
        <begin position="650"/>
        <end position="663"/>
    </location>
</feature>
<gene>
    <name evidence="2" type="ORF">F5878DRAFT_618461</name>
</gene>
<dbReference type="InterPro" id="IPR017956">
    <property type="entry name" value="AT_hook_DNA-bd_motif"/>
</dbReference>
<dbReference type="AlphaFoldDB" id="A0AA38P9V3"/>
<evidence type="ECO:0000313" key="3">
    <source>
        <dbReference type="Proteomes" id="UP001163846"/>
    </source>
</evidence>
<feature type="compositionally biased region" description="Low complexity" evidence="1">
    <location>
        <begin position="250"/>
        <end position="284"/>
    </location>
</feature>
<dbReference type="Proteomes" id="UP001163846">
    <property type="component" value="Unassembled WGS sequence"/>
</dbReference>
<protein>
    <submittedName>
        <fullName evidence="2">Uncharacterized protein</fullName>
    </submittedName>
</protein>
<feature type="compositionally biased region" description="Low complexity" evidence="1">
    <location>
        <begin position="436"/>
        <end position="455"/>
    </location>
</feature>
<feature type="compositionally biased region" description="Polar residues" evidence="1">
    <location>
        <begin position="143"/>
        <end position="157"/>
    </location>
</feature>
<feature type="compositionally biased region" description="Basic and acidic residues" evidence="1">
    <location>
        <begin position="89"/>
        <end position="98"/>
    </location>
</feature>
<dbReference type="SMART" id="SM00384">
    <property type="entry name" value="AT_hook"/>
    <property type="match status" value="5"/>
</dbReference>
<feature type="compositionally biased region" description="Low complexity" evidence="1">
    <location>
        <begin position="51"/>
        <end position="60"/>
    </location>
</feature>
<name>A0AA38P9V3_9AGAR</name>
<feature type="compositionally biased region" description="Acidic residues" evidence="1">
    <location>
        <begin position="99"/>
        <end position="108"/>
    </location>
</feature>
<feature type="region of interest" description="Disordered" evidence="1">
    <location>
        <begin position="582"/>
        <end position="628"/>
    </location>
</feature>
<dbReference type="GO" id="GO:0003677">
    <property type="term" value="F:DNA binding"/>
    <property type="evidence" value="ECO:0007669"/>
    <property type="project" value="InterPro"/>
</dbReference>
<reference evidence="2" key="1">
    <citation type="submission" date="2022-08" db="EMBL/GenBank/DDBJ databases">
        <authorList>
            <consortium name="DOE Joint Genome Institute"/>
            <person name="Min B."/>
            <person name="Riley R."/>
            <person name="Sierra-Patev S."/>
            <person name="Naranjo-Ortiz M."/>
            <person name="Looney B."/>
            <person name="Konkel Z."/>
            <person name="Slot J.C."/>
            <person name="Sakamoto Y."/>
            <person name="Steenwyk J.L."/>
            <person name="Rokas A."/>
            <person name="Carro J."/>
            <person name="Camarero S."/>
            <person name="Ferreira P."/>
            <person name="Molpeceres G."/>
            <person name="Ruiz-Duenas F.J."/>
            <person name="Serrano A."/>
            <person name="Henrissat B."/>
            <person name="Drula E."/>
            <person name="Hughes K.W."/>
            <person name="Mata J.L."/>
            <person name="Ishikawa N.K."/>
            <person name="Vargas-Isla R."/>
            <person name="Ushijima S."/>
            <person name="Smith C.A."/>
            <person name="Ahrendt S."/>
            <person name="Andreopoulos W."/>
            <person name="He G."/>
            <person name="Labutti K."/>
            <person name="Lipzen A."/>
            <person name="Ng V."/>
            <person name="Sandor L."/>
            <person name="Barry K."/>
            <person name="Martinez A.T."/>
            <person name="Xiao Y."/>
            <person name="Gibbons J.G."/>
            <person name="Terashima K."/>
            <person name="Hibbett D.S."/>
            <person name="Grigoriev I.V."/>
        </authorList>
    </citation>
    <scope>NUCLEOTIDE SEQUENCE</scope>
    <source>
        <strain evidence="2">TFB9207</strain>
    </source>
</reference>
<feature type="region of interest" description="Disordered" evidence="1">
    <location>
        <begin position="47"/>
        <end position="371"/>
    </location>
</feature>